<reference evidence="2 3" key="1">
    <citation type="submission" date="2016-08" db="EMBL/GenBank/DDBJ databases">
        <title>Draft genome sequence of allopolyploid Zygosaccharomyces rouxii.</title>
        <authorList>
            <person name="Watanabe J."/>
            <person name="Uehara K."/>
            <person name="Mogi Y."/>
            <person name="Tsukioka Y."/>
        </authorList>
    </citation>
    <scope>NUCLEOTIDE SEQUENCE [LARGE SCALE GENOMIC DNA]</scope>
    <source>
        <strain evidence="2 3">NBRC 110957</strain>
    </source>
</reference>
<organism evidence="2 3">
    <name type="scientific">Zygosaccharomyces rouxii</name>
    <dbReference type="NCBI Taxonomy" id="4956"/>
    <lineage>
        <taxon>Eukaryota</taxon>
        <taxon>Fungi</taxon>
        <taxon>Dikarya</taxon>
        <taxon>Ascomycota</taxon>
        <taxon>Saccharomycotina</taxon>
        <taxon>Saccharomycetes</taxon>
        <taxon>Saccharomycetales</taxon>
        <taxon>Saccharomycetaceae</taxon>
        <taxon>Zygosaccharomyces</taxon>
    </lineage>
</organism>
<feature type="region of interest" description="Disordered" evidence="1">
    <location>
        <begin position="91"/>
        <end position="114"/>
    </location>
</feature>
<evidence type="ECO:0000313" key="3">
    <source>
        <dbReference type="Proteomes" id="UP000187013"/>
    </source>
</evidence>
<accession>A0A1Q3AGS5</accession>
<proteinExistence type="predicted"/>
<comment type="caution">
    <text evidence="2">The sequence shown here is derived from an EMBL/GenBank/DDBJ whole genome shotgun (WGS) entry which is preliminary data.</text>
</comment>
<name>A0A1Q3AGS5_ZYGRO</name>
<dbReference type="Proteomes" id="UP000187013">
    <property type="component" value="Unassembled WGS sequence"/>
</dbReference>
<evidence type="ECO:0000256" key="1">
    <source>
        <dbReference type="SAM" id="MobiDB-lite"/>
    </source>
</evidence>
<protein>
    <submittedName>
        <fullName evidence="2">Uncharacterized protein</fullName>
    </submittedName>
</protein>
<sequence length="190" mass="21582">MISMARVQILLTNVDKKLFQQGWPRELESELFNTKFPQLRSRLSYFSPLPFLNRIVIIFADETSAGQVYDYLIENHPGNVRVYLSESLLPQRSNSETDTERISKNSSGGGERPILSLNTAQEANVSSPTLSPDRAGSPTLLRFDKNSEFHLYQEPLPKNQKQPLQVGTKCLWQDQGQPMSPSITLDEFTH</sequence>
<dbReference type="EMBL" id="BDGX01000045">
    <property type="protein sequence ID" value="GAV54954.1"/>
    <property type="molecule type" value="Genomic_DNA"/>
</dbReference>
<dbReference type="OrthoDB" id="4069757at2759"/>
<evidence type="ECO:0000313" key="2">
    <source>
        <dbReference type="EMBL" id="GAV54954.1"/>
    </source>
</evidence>
<gene>
    <name evidence="2" type="ORF">ZYGR_0AS02770</name>
</gene>
<dbReference type="AlphaFoldDB" id="A0A1Q3AGS5"/>